<dbReference type="EMBL" id="QKWP01000002">
    <property type="protein sequence ID" value="RIB30947.1"/>
    <property type="molecule type" value="Genomic_DNA"/>
</dbReference>
<dbReference type="InterPro" id="IPR027417">
    <property type="entry name" value="P-loop_NTPase"/>
</dbReference>
<evidence type="ECO:0000313" key="4">
    <source>
        <dbReference type="Proteomes" id="UP000266673"/>
    </source>
</evidence>
<dbReference type="Pfam" id="PF00071">
    <property type="entry name" value="Ras"/>
    <property type="match status" value="1"/>
</dbReference>
<keyword evidence="2" id="KW-0342">GTP-binding</keyword>
<dbReference type="GO" id="GO:0007264">
    <property type="term" value="P:small GTPase-mediated signal transduction"/>
    <property type="evidence" value="ECO:0007669"/>
    <property type="project" value="InterPro"/>
</dbReference>
<dbReference type="AlphaFoldDB" id="A0A397WAS0"/>
<evidence type="ECO:0000256" key="2">
    <source>
        <dbReference type="ARBA" id="ARBA00023134"/>
    </source>
</evidence>
<evidence type="ECO:0000256" key="1">
    <source>
        <dbReference type="ARBA" id="ARBA00022741"/>
    </source>
</evidence>
<protein>
    <submittedName>
        <fullName evidence="3">Uncharacterized protein</fullName>
    </submittedName>
</protein>
<dbReference type="Gene3D" id="3.40.50.300">
    <property type="entry name" value="P-loop containing nucleotide triphosphate hydrolases"/>
    <property type="match status" value="1"/>
</dbReference>
<dbReference type="GO" id="GO:0003924">
    <property type="term" value="F:GTPase activity"/>
    <property type="evidence" value="ECO:0007669"/>
    <property type="project" value="InterPro"/>
</dbReference>
<gene>
    <name evidence="3" type="ORF">C2G38_2151358</name>
</gene>
<dbReference type="InterPro" id="IPR001806">
    <property type="entry name" value="Small_GTPase"/>
</dbReference>
<dbReference type="STRING" id="44941.A0A397WAS0"/>
<proteinExistence type="predicted"/>
<dbReference type="Proteomes" id="UP000266673">
    <property type="component" value="Unassembled WGS sequence"/>
</dbReference>
<organism evidence="3 4">
    <name type="scientific">Gigaspora rosea</name>
    <dbReference type="NCBI Taxonomy" id="44941"/>
    <lineage>
        <taxon>Eukaryota</taxon>
        <taxon>Fungi</taxon>
        <taxon>Fungi incertae sedis</taxon>
        <taxon>Mucoromycota</taxon>
        <taxon>Glomeromycotina</taxon>
        <taxon>Glomeromycetes</taxon>
        <taxon>Diversisporales</taxon>
        <taxon>Gigasporaceae</taxon>
        <taxon>Gigaspora</taxon>
    </lineage>
</organism>
<dbReference type="SMART" id="SM00174">
    <property type="entry name" value="RHO"/>
    <property type="match status" value="1"/>
</dbReference>
<comment type="caution">
    <text evidence="3">The sequence shown here is derived from an EMBL/GenBank/DDBJ whole genome shotgun (WGS) entry which is preliminary data.</text>
</comment>
<dbReference type="GO" id="GO:0005525">
    <property type="term" value="F:GTP binding"/>
    <property type="evidence" value="ECO:0007669"/>
    <property type="project" value="UniProtKB-KW"/>
</dbReference>
<keyword evidence="4" id="KW-1185">Reference proteome</keyword>
<dbReference type="OrthoDB" id="8830751at2759"/>
<dbReference type="PANTHER" id="PTHR24072">
    <property type="entry name" value="RHO FAMILY GTPASE"/>
    <property type="match status" value="1"/>
</dbReference>
<evidence type="ECO:0000313" key="3">
    <source>
        <dbReference type="EMBL" id="RIB30947.1"/>
    </source>
</evidence>
<sequence>MNHMLWDMTGQEEYESLRSISYSKAGVVLVCFSVISPASFENVKEKWFPKDHYYCPGIPYD</sequence>
<accession>A0A397WAS0</accession>
<keyword evidence="1" id="KW-0547">Nucleotide-binding</keyword>
<reference evidence="3 4" key="1">
    <citation type="submission" date="2018-06" db="EMBL/GenBank/DDBJ databases">
        <title>Comparative genomics reveals the genomic features of Rhizophagus irregularis, R. cerebriforme, R. diaphanum and Gigaspora rosea, and their symbiotic lifestyle signature.</title>
        <authorList>
            <person name="Morin E."/>
            <person name="San Clemente H."/>
            <person name="Chen E.C.H."/>
            <person name="De La Providencia I."/>
            <person name="Hainaut M."/>
            <person name="Kuo A."/>
            <person name="Kohler A."/>
            <person name="Murat C."/>
            <person name="Tang N."/>
            <person name="Roy S."/>
            <person name="Loubradou J."/>
            <person name="Henrissat B."/>
            <person name="Grigoriev I.V."/>
            <person name="Corradi N."/>
            <person name="Roux C."/>
            <person name="Martin F.M."/>
        </authorList>
    </citation>
    <scope>NUCLEOTIDE SEQUENCE [LARGE SCALE GENOMIC DNA]</scope>
    <source>
        <strain evidence="3 4">DAOM 194757</strain>
    </source>
</reference>
<dbReference type="SUPFAM" id="SSF52540">
    <property type="entry name" value="P-loop containing nucleoside triphosphate hydrolases"/>
    <property type="match status" value="1"/>
</dbReference>
<name>A0A397WAS0_9GLOM</name>
<dbReference type="InterPro" id="IPR003578">
    <property type="entry name" value="Small_GTPase_Rho"/>
</dbReference>